<proteinExistence type="predicted"/>
<dbReference type="AlphaFoldDB" id="A0A5R9GGF1"/>
<protein>
    <submittedName>
        <fullName evidence="1">Uncharacterized protein</fullName>
    </submittedName>
</protein>
<gene>
    <name evidence="1" type="ORF">FE782_20700</name>
</gene>
<name>A0A5R9GGF1_9BACL</name>
<dbReference type="EMBL" id="VCIW01000015">
    <property type="protein sequence ID" value="TLS50485.1"/>
    <property type="molecule type" value="Genomic_DNA"/>
</dbReference>
<dbReference type="Proteomes" id="UP000309676">
    <property type="component" value="Unassembled WGS sequence"/>
</dbReference>
<evidence type="ECO:0000313" key="1">
    <source>
        <dbReference type="EMBL" id="TLS50485.1"/>
    </source>
</evidence>
<keyword evidence="2" id="KW-1185">Reference proteome</keyword>
<organism evidence="1 2">
    <name type="scientific">Paenibacillus antri</name>
    <dbReference type="NCBI Taxonomy" id="2582848"/>
    <lineage>
        <taxon>Bacteria</taxon>
        <taxon>Bacillati</taxon>
        <taxon>Bacillota</taxon>
        <taxon>Bacilli</taxon>
        <taxon>Bacillales</taxon>
        <taxon>Paenibacillaceae</taxon>
        <taxon>Paenibacillus</taxon>
    </lineage>
</organism>
<evidence type="ECO:0000313" key="2">
    <source>
        <dbReference type="Proteomes" id="UP000309676"/>
    </source>
</evidence>
<dbReference type="OrthoDB" id="2918658at2"/>
<reference evidence="1 2" key="1">
    <citation type="submission" date="2019-05" db="EMBL/GenBank/DDBJ databases">
        <authorList>
            <person name="Narsing Rao M.P."/>
            <person name="Li W.J."/>
        </authorList>
    </citation>
    <scope>NUCLEOTIDE SEQUENCE [LARGE SCALE GENOMIC DNA]</scope>
    <source>
        <strain evidence="1 2">SYSU_K30003</strain>
    </source>
</reference>
<sequence>MSAESLKTLLSHSIERETDLLRDYTIAAERIHDDDELKDRLRNFAEGNAKRSKQLTDELKKLK</sequence>
<accession>A0A5R9GGF1</accession>
<comment type="caution">
    <text evidence="1">The sequence shown here is derived from an EMBL/GenBank/DDBJ whole genome shotgun (WGS) entry which is preliminary data.</text>
</comment>